<name>A0A139AYN8_GONPJ</name>
<proteinExistence type="predicted"/>
<keyword evidence="6" id="KW-1185">Reference proteome</keyword>
<dbReference type="EMBL" id="KQ965732">
    <property type="protein sequence ID" value="KXS21872.1"/>
    <property type="molecule type" value="Genomic_DNA"/>
</dbReference>
<evidence type="ECO:0000313" key="5">
    <source>
        <dbReference type="EMBL" id="KXS21872.1"/>
    </source>
</evidence>
<dbReference type="GO" id="GO:0005975">
    <property type="term" value="P:carbohydrate metabolic process"/>
    <property type="evidence" value="ECO:0007669"/>
    <property type="project" value="InterPro"/>
</dbReference>
<evidence type="ECO:0000313" key="6">
    <source>
        <dbReference type="Proteomes" id="UP000070544"/>
    </source>
</evidence>
<gene>
    <name evidence="5" type="ORF">M427DRAFT_280755</name>
</gene>
<dbReference type="Proteomes" id="UP000070544">
    <property type="component" value="Unassembled WGS sequence"/>
</dbReference>
<keyword evidence="2" id="KW-0732">Signal</keyword>
<feature type="chain" id="PRO_5007296520" evidence="2">
    <location>
        <begin position="26"/>
        <end position="1085"/>
    </location>
</feature>
<dbReference type="InterPro" id="IPR056826">
    <property type="entry name" value="Agd3_CE"/>
</dbReference>
<protein>
    <submittedName>
        <fullName evidence="5">Uncharacterized protein</fullName>
    </submittedName>
</protein>
<feature type="domain" description="Agd3 deacetylase" evidence="3">
    <location>
        <begin position="263"/>
        <end position="626"/>
    </location>
</feature>
<dbReference type="SUPFAM" id="SSF88713">
    <property type="entry name" value="Glycoside hydrolase/deacetylase"/>
    <property type="match status" value="1"/>
</dbReference>
<dbReference type="InterPro" id="IPR011330">
    <property type="entry name" value="Glyco_hydro/deAcase_b/a-brl"/>
</dbReference>
<dbReference type="InterPro" id="IPR056827">
    <property type="entry name" value="CBM87_Agd3"/>
</dbReference>
<dbReference type="PANTHER" id="PTHR31002:SF34">
    <property type="entry name" value="CELL WALL PROTEIN CWP1-RELATED"/>
    <property type="match status" value="1"/>
</dbReference>
<feature type="domain" description="Agd3 CBM87" evidence="4">
    <location>
        <begin position="33"/>
        <end position="247"/>
    </location>
</feature>
<dbReference type="InterPro" id="IPR050788">
    <property type="entry name" value="Yeast_SRP1/TIP1_CWP"/>
</dbReference>
<dbReference type="Pfam" id="PF25115">
    <property type="entry name" value="Agd3_CE"/>
    <property type="match status" value="1"/>
</dbReference>
<evidence type="ECO:0000256" key="2">
    <source>
        <dbReference type="SAM" id="SignalP"/>
    </source>
</evidence>
<evidence type="ECO:0000256" key="1">
    <source>
        <dbReference type="SAM" id="MobiDB-lite"/>
    </source>
</evidence>
<dbReference type="OrthoDB" id="5151256at2759"/>
<dbReference type="Pfam" id="PF25116">
    <property type="entry name" value="CBM87_Agd3"/>
    <property type="match status" value="1"/>
</dbReference>
<dbReference type="PANTHER" id="PTHR31002">
    <property type="entry name" value="SERIPAUPERIN"/>
    <property type="match status" value="1"/>
</dbReference>
<dbReference type="AlphaFoldDB" id="A0A139AYN8"/>
<reference evidence="5 6" key="1">
    <citation type="journal article" date="2015" name="Genome Biol. Evol.">
        <title>Phylogenomic analyses indicate that early fungi evolved digesting cell walls of algal ancestors of land plants.</title>
        <authorList>
            <person name="Chang Y."/>
            <person name="Wang S."/>
            <person name="Sekimoto S."/>
            <person name="Aerts A.L."/>
            <person name="Choi C."/>
            <person name="Clum A."/>
            <person name="LaButti K.M."/>
            <person name="Lindquist E.A."/>
            <person name="Yee Ngan C."/>
            <person name="Ohm R.A."/>
            <person name="Salamov A.A."/>
            <person name="Grigoriev I.V."/>
            <person name="Spatafora J.W."/>
            <person name="Berbee M.L."/>
        </authorList>
    </citation>
    <scope>NUCLEOTIDE SEQUENCE [LARGE SCALE GENOMIC DNA]</scope>
    <source>
        <strain evidence="5 6">JEL478</strain>
    </source>
</reference>
<accession>A0A139AYN8</accession>
<organism evidence="5 6">
    <name type="scientific">Gonapodya prolifera (strain JEL478)</name>
    <name type="common">Monoblepharis prolifera</name>
    <dbReference type="NCBI Taxonomy" id="1344416"/>
    <lineage>
        <taxon>Eukaryota</taxon>
        <taxon>Fungi</taxon>
        <taxon>Fungi incertae sedis</taxon>
        <taxon>Chytridiomycota</taxon>
        <taxon>Chytridiomycota incertae sedis</taxon>
        <taxon>Monoblepharidomycetes</taxon>
        <taxon>Monoblepharidales</taxon>
        <taxon>Gonapodyaceae</taxon>
        <taxon>Gonapodya</taxon>
    </lineage>
</organism>
<dbReference type="STRING" id="1344416.A0A139AYN8"/>
<sequence>MQTISRLGARLLLLLGLVAASKVAAAVTSRLSHRALILTNDNGGQDAPEQTFAGYEIPWDTLSIPQTGYSGNLPLFNTDGSPKYSLIVLTSTSLQYLNSSSGLYVSPLTTSQWSYLESYELTYSVRRVVLNDFPTSSEGTVSLGGTSEVQNVAVVADFANLAHMKSTGKLDTTGLYHYPANIYSPLPSNIANVTQCATLDPSASFPSTTTACVVVRYNNGREAMRFFLSFGWWSSTSLWLDHMWLAWGMRQLLPGWRRTIMLGQVDDLFLTTETTPTQTTASYDYRLTYADLQAVEAWMADLNTRLPTGSSFKLELCFNGDGVLEQIADTTDYYINVDTERYVDLEFIKPAGAKGEVRWPATFDTAWAVADLKGDALYKSLVEGGIASGNFYWTSHTFTHENFDNVSYSDITNELTVNYKMAGPTYLNLLGKPYWSNKTMVTPQISGLHNEWALKALTDFGIVGVVGDNSRPAITPSNVYDFWVSTTATSNYAGYTVIPRWPCHVYFFATTPAEIEYVYNVMYNTTLGISNWTQILEREGARQLQLFMSIRHDPTMFHQANLRSIDMPTVTVGGKTGQLSVLEQWMEKVLSVYLALVDWPVVSYHGDTLYDLYAERMTRSTCGASVSYDLVNNGDGTSSINTLYVTSSSNCAVRLTVPASVIVASGQTIEKIGNDFATIVVQSIAGTTQVVTLSEPITFASPIIQSTSTTTLSTTTTTSSTSTATQSTTGITTSTTTLSTTAKTTSTSTSTITQSTTGITTSATTLSTTAKATSIATSTFTQSTTGITSTVATTNKATSTAAVSSLASTSIQSTATTPTSPSTTQSATLSRTTTASAITSPCTSTTGYCVDTSTLLRTVSTAAGTYQVVVQVWTLTAKDLFVELHDTATGAIVSNYAYNSIAASTGSNYVNYTFAVTWPALPTTTSYNWFVWLTTPGGGWGAELWNQVIPVAIGTSPSTTTLVRSTTTIAAVTTSLASPCTAGATYCVDTTTLPLSVSSAAGTYSVTVKVWSKTALDAFVELHQTSNGALVSNYAYSSIPASTSSTYTSFTFAVTYSALTSPPYNWFVWITSPGAGWNGMLWNQV</sequence>
<feature type="region of interest" description="Disordered" evidence="1">
    <location>
        <begin position="711"/>
        <end position="730"/>
    </location>
</feature>
<feature type="signal peptide" evidence="2">
    <location>
        <begin position="1"/>
        <end position="25"/>
    </location>
</feature>
<evidence type="ECO:0000259" key="3">
    <source>
        <dbReference type="Pfam" id="PF25115"/>
    </source>
</evidence>
<evidence type="ECO:0000259" key="4">
    <source>
        <dbReference type="Pfam" id="PF25116"/>
    </source>
</evidence>